<feature type="signal peptide" evidence="4">
    <location>
        <begin position="1"/>
        <end position="29"/>
    </location>
</feature>
<keyword evidence="1" id="KW-0677">Repeat</keyword>
<feature type="chain" id="PRO_5016360354" evidence="4">
    <location>
        <begin position="30"/>
        <end position="276"/>
    </location>
</feature>
<dbReference type="InterPro" id="IPR019734">
    <property type="entry name" value="TPR_rpt"/>
</dbReference>
<keyword evidence="4" id="KW-0732">Signal</keyword>
<evidence type="ECO:0000256" key="2">
    <source>
        <dbReference type="ARBA" id="ARBA00022803"/>
    </source>
</evidence>
<dbReference type="PANTHER" id="PTHR44943">
    <property type="entry name" value="CELLULOSE SYNTHASE OPERON PROTEIN C"/>
    <property type="match status" value="1"/>
</dbReference>
<protein>
    <submittedName>
        <fullName evidence="5">Uncharacterized protein</fullName>
    </submittedName>
</protein>
<gene>
    <name evidence="5" type="ORF">B0I10_102152</name>
</gene>
<dbReference type="InterPro" id="IPR011990">
    <property type="entry name" value="TPR-like_helical_dom_sf"/>
</dbReference>
<feature type="repeat" description="TPR" evidence="3">
    <location>
        <begin position="190"/>
        <end position="223"/>
    </location>
</feature>
<sequence length="276" mass="32678">MYFSIYFKATKMKLFFLCIVLLISFKSIAQNTHANGAQKKAQQKIVDDYVHNCAKNYSFYQMNELQECLDEGLRKDPTIAYLWQQKAMPLFKMKKYEAGMVFCDKAVENDPYKWLSYRAYIKCVFAKTYREAIIDFEKCKEMIGNSYEMDHTYNFYIALSYLQLNEFSTAEAIFETDIAEQIEQQGEAHHLNLFYYGITLYEQNKWEQAIEEFDKAISQYENFSDAKVYKAFCLGRIGQEKRANDLLLEAKTDAKNGYTINEDNMIHEVYPYKVKW</sequence>
<dbReference type="AlphaFoldDB" id="A0A328WW08"/>
<dbReference type="Gene3D" id="1.25.40.10">
    <property type="entry name" value="Tetratricopeptide repeat domain"/>
    <property type="match status" value="2"/>
</dbReference>
<evidence type="ECO:0000256" key="3">
    <source>
        <dbReference type="PROSITE-ProRule" id="PRU00339"/>
    </source>
</evidence>
<evidence type="ECO:0000256" key="1">
    <source>
        <dbReference type="ARBA" id="ARBA00022737"/>
    </source>
</evidence>
<keyword evidence="6" id="KW-1185">Reference proteome</keyword>
<accession>A0A328WW08</accession>
<dbReference type="SUPFAM" id="SSF48452">
    <property type="entry name" value="TPR-like"/>
    <property type="match status" value="1"/>
</dbReference>
<dbReference type="PANTHER" id="PTHR44943:SF4">
    <property type="entry name" value="TPR REPEAT-CONTAINING PROTEIN MJ0798"/>
    <property type="match status" value="1"/>
</dbReference>
<dbReference type="Proteomes" id="UP000249518">
    <property type="component" value="Unassembled WGS sequence"/>
</dbReference>
<dbReference type="PROSITE" id="PS50005">
    <property type="entry name" value="TPR"/>
    <property type="match status" value="1"/>
</dbReference>
<evidence type="ECO:0000256" key="4">
    <source>
        <dbReference type="SAM" id="SignalP"/>
    </source>
</evidence>
<keyword evidence="2 3" id="KW-0802">TPR repeat</keyword>
<evidence type="ECO:0000313" key="5">
    <source>
        <dbReference type="EMBL" id="RAR50353.1"/>
    </source>
</evidence>
<organism evidence="5 6">
    <name type="scientific">Flavobacterium lacus</name>
    <dbReference type="NCBI Taxonomy" id="1353778"/>
    <lineage>
        <taxon>Bacteria</taxon>
        <taxon>Pseudomonadati</taxon>
        <taxon>Bacteroidota</taxon>
        <taxon>Flavobacteriia</taxon>
        <taxon>Flavobacteriales</taxon>
        <taxon>Flavobacteriaceae</taxon>
        <taxon>Flavobacterium</taxon>
    </lineage>
</organism>
<dbReference type="Pfam" id="PF13174">
    <property type="entry name" value="TPR_6"/>
    <property type="match status" value="1"/>
</dbReference>
<reference evidence="5 6" key="1">
    <citation type="submission" date="2018-06" db="EMBL/GenBank/DDBJ databases">
        <title>Genomic Encyclopedia of Type Strains, Phase III (KMG-III): the genomes of soil and plant-associated and newly described type strains.</title>
        <authorList>
            <person name="Whitman W."/>
        </authorList>
    </citation>
    <scope>NUCLEOTIDE SEQUENCE [LARGE SCALE GENOMIC DNA]</scope>
    <source>
        <strain evidence="5 6">CGMCC 1.12504</strain>
    </source>
</reference>
<comment type="caution">
    <text evidence="5">The sequence shown here is derived from an EMBL/GenBank/DDBJ whole genome shotgun (WGS) entry which is preliminary data.</text>
</comment>
<proteinExistence type="predicted"/>
<dbReference type="EMBL" id="QLSV01000002">
    <property type="protein sequence ID" value="RAR50353.1"/>
    <property type="molecule type" value="Genomic_DNA"/>
</dbReference>
<name>A0A328WW08_9FLAO</name>
<dbReference type="InterPro" id="IPR051685">
    <property type="entry name" value="Ycf3/AcsC/BcsC/TPR_MFPF"/>
</dbReference>
<evidence type="ECO:0000313" key="6">
    <source>
        <dbReference type="Proteomes" id="UP000249518"/>
    </source>
</evidence>